<keyword evidence="1" id="KW-0540">Nuclease</keyword>
<reference evidence="18" key="1">
    <citation type="journal article" date="2019" name="Int. J. Syst. Evol. Microbiol.">
        <title>The Global Catalogue of Microorganisms (GCM) 10K type strain sequencing project: providing services to taxonomists for standard genome sequencing and annotation.</title>
        <authorList>
            <consortium name="The Broad Institute Genomics Platform"/>
            <consortium name="The Broad Institute Genome Sequencing Center for Infectious Disease"/>
            <person name="Wu L."/>
            <person name="Ma J."/>
        </authorList>
    </citation>
    <scope>NUCLEOTIDE SEQUENCE [LARGE SCALE GENOMIC DNA]</scope>
    <source>
        <strain evidence="18">CCUG 63682</strain>
    </source>
</reference>
<feature type="domain" description="UvrD-like helicase C-terminal" evidence="16">
    <location>
        <begin position="486"/>
        <end position="738"/>
    </location>
</feature>
<dbReference type="GO" id="GO:0008854">
    <property type="term" value="F:exodeoxyribonuclease V activity"/>
    <property type="evidence" value="ECO:0007669"/>
    <property type="project" value="UniProtKB-EC"/>
</dbReference>
<dbReference type="InterPro" id="IPR000212">
    <property type="entry name" value="DNA_helicase_UvrD/REP"/>
</dbReference>
<evidence type="ECO:0000256" key="9">
    <source>
        <dbReference type="ARBA" id="ARBA00023204"/>
    </source>
</evidence>
<keyword evidence="6" id="KW-0269">Exonuclease</keyword>
<dbReference type="PANTHER" id="PTHR11070">
    <property type="entry name" value="UVRD / RECB / PCRA DNA HELICASE FAMILY MEMBER"/>
    <property type="match status" value="1"/>
</dbReference>
<evidence type="ECO:0000256" key="5">
    <source>
        <dbReference type="ARBA" id="ARBA00022806"/>
    </source>
</evidence>
<evidence type="ECO:0000313" key="18">
    <source>
        <dbReference type="Proteomes" id="UP001595953"/>
    </source>
</evidence>
<accession>A0ABV9N619</accession>
<evidence type="ECO:0000256" key="2">
    <source>
        <dbReference type="ARBA" id="ARBA00022741"/>
    </source>
</evidence>
<dbReference type="InterPro" id="IPR011604">
    <property type="entry name" value="PDDEXK-like_dom_sf"/>
</dbReference>
<keyword evidence="18" id="KW-1185">Reference proteome</keyword>
<keyword evidence="5 14" id="KW-0347">Helicase</keyword>
<keyword evidence="10" id="KW-0413">Isomerase</keyword>
<evidence type="ECO:0000256" key="14">
    <source>
        <dbReference type="PROSITE-ProRule" id="PRU00560"/>
    </source>
</evidence>
<dbReference type="Gene3D" id="3.40.50.300">
    <property type="entry name" value="P-loop containing nucleotide triphosphate hydrolases"/>
    <property type="match status" value="4"/>
</dbReference>
<keyword evidence="9" id="KW-0234">DNA repair</keyword>
<dbReference type="Pfam" id="PF00580">
    <property type="entry name" value="UvrD-helicase"/>
    <property type="match status" value="1"/>
</dbReference>
<dbReference type="PROSITE" id="PS51217">
    <property type="entry name" value="UVRD_HELICASE_CTER"/>
    <property type="match status" value="1"/>
</dbReference>
<evidence type="ECO:0000256" key="7">
    <source>
        <dbReference type="ARBA" id="ARBA00022840"/>
    </source>
</evidence>
<dbReference type="Proteomes" id="UP001595953">
    <property type="component" value="Unassembled WGS sequence"/>
</dbReference>
<comment type="catalytic activity">
    <reaction evidence="11">
        <text>Couples ATP hydrolysis with the unwinding of duplex DNA by translocating in the 3'-5' direction.</text>
        <dbReference type="EC" id="5.6.2.4"/>
    </reaction>
</comment>
<dbReference type="SUPFAM" id="SSF52540">
    <property type="entry name" value="P-loop containing nucleoside triphosphate hydrolases"/>
    <property type="match status" value="1"/>
</dbReference>
<evidence type="ECO:0000256" key="12">
    <source>
        <dbReference type="ARBA" id="ARBA00034808"/>
    </source>
</evidence>
<evidence type="ECO:0000256" key="4">
    <source>
        <dbReference type="ARBA" id="ARBA00022801"/>
    </source>
</evidence>
<evidence type="ECO:0000256" key="3">
    <source>
        <dbReference type="ARBA" id="ARBA00022763"/>
    </source>
</evidence>
<keyword evidence="8" id="KW-0238">DNA-binding</keyword>
<feature type="domain" description="UvrD-like helicase ATP-binding" evidence="15">
    <location>
        <begin position="1"/>
        <end position="474"/>
    </location>
</feature>
<evidence type="ECO:0000256" key="8">
    <source>
        <dbReference type="ARBA" id="ARBA00023125"/>
    </source>
</evidence>
<dbReference type="PANTHER" id="PTHR11070:SF67">
    <property type="entry name" value="DNA 3'-5' HELICASE"/>
    <property type="match status" value="1"/>
</dbReference>
<dbReference type="PROSITE" id="PS51198">
    <property type="entry name" value="UVRD_HELICASE_ATP_BIND"/>
    <property type="match status" value="1"/>
</dbReference>
<dbReference type="RefSeq" id="WP_387963525.1">
    <property type="nucleotide sequence ID" value="NZ_JBHSGP010000014.1"/>
</dbReference>
<dbReference type="InterPro" id="IPR014016">
    <property type="entry name" value="UvrD-like_ATP-bd"/>
</dbReference>
<organism evidence="17 18">
    <name type="scientific">Geojedonia litorea</name>
    <dbReference type="NCBI Taxonomy" id="1268269"/>
    <lineage>
        <taxon>Bacteria</taxon>
        <taxon>Pseudomonadati</taxon>
        <taxon>Bacteroidota</taxon>
        <taxon>Flavobacteriia</taxon>
        <taxon>Flavobacteriales</taxon>
        <taxon>Flavobacteriaceae</taxon>
        <taxon>Geojedonia</taxon>
    </lineage>
</organism>
<proteinExistence type="predicted"/>
<keyword evidence="2 14" id="KW-0547">Nucleotide-binding</keyword>
<evidence type="ECO:0000259" key="16">
    <source>
        <dbReference type="PROSITE" id="PS51217"/>
    </source>
</evidence>
<dbReference type="Gene3D" id="3.90.320.10">
    <property type="match status" value="1"/>
</dbReference>
<dbReference type="EMBL" id="JBHSGP010000014">
    <property type="protein sequence ID" value="MFC4722749.1"/>
    <property type="molecule type" value="Genomic_DNA"/>
</dbReference>
<feature type="binding site" evidence="14">
    <location>
        <begin position="12"/>
        <end position="19"/>
    </location>
    <ligand>
        <name>ATP</name>
        <dbReference type="ChEBI" id="CHEBI:30616"/>
    </ligand>
</feature>
<protein>
    <recommendedName>
        <fullName evidence="12">DNA 3'-5' helicase</fullName>
        <ecNumber evidence="12">5.6.2.4</ecNumber>
    </recommendedName>
</protein>
<evidence type="ECO:0000259" key="15">
    <source>
        <dbReference type="PROSITE" id="PS51198"/>
    </source>
</evidence>
<sequence>MPKISAFTIYNASAGSGKTHTVVKNYLKILFQSKLALPFKTILALTFTNKAVGEMKERIIETLKSFSNESILDSDNSMFHELAKELEMDAVLLHKKSQHLLLSIVHNYAAFDISTIDKFNHRLIRTFAYDLKLPLNFEVELDTQEMLAKAVDSLIDKAGTDKELTKVLVDFALEKADDDRSWDVAYDFNAIAKLLVDENEIPFVDLITDKTLEDFKHLKISINERLKTIESKVLHTAQNTLTLIEECGLEHNDFSGQNGYIPSYFVKLTKNDFSVAFDKVWMEKIETDPLYPKTSTPEHIKSIIDSIQPQIASNFTSTKVEIIQHKFLKNIYKHLTPVSVLNEINKTLKLIKEEENKILISEFNSIISGEINQQPAPFIYERIGEKFKHYFIDEFQDTSVLQWQNLVPLIDNALASESLKGERGSVMLVGDAKQAIYRWRGGRAEQFISLYNETNRPLVIDQVVENLPKNYRSTKQVVLFNNSFFKHISGFVFSNPEHQEIFETSTQNQSKDEDGYVELHFLDTKNEDVELLYCEKVFETIQRVQKNGFSLDDICIVTRKAKEGVAIAEFLSSQNIAIVSSETLLLKNSPEVTFIVNLMTLVTQPSNKQVKMELLTYLDRHHLNVDDSHSFYKKLVELEGLQFFRTLESFGFHFNLDVFITFPIYEGIEVIIRSFHLDQESNAYIQYFLDEVLDYSLKNDADLAGFLEFWERKKEKLSVVSPENNGAVTIMTIHKSKGLEYPIVIFPFANQDLYFDKSPKVWFPVNEHQFNGFNYLYVNLNKDLENYSELGAHLYQSYRAQLELDSINLMYVALTRAAEQLYIISELDLSSKGDEKLNLYSGLLIHYLKSQELWDNNQNTYSFGNPNQLYPKFEKEGNSHFTPFISVSRQQHNLNIVTSAGYLWDTTQEKAIERGNLIHLIMSHIKVSSDADFVFDVLISSGQINSSQSEILRPFIKNIIQHKQLKAYFDSELTIYNERDIISEDGKIIRPDRIVLNKKKEAVIIDYKTGHLDPKHEKQLDNYKEVVENMGFKVLKKILVYIDDEIQVKEF</sequence>
<dbReference type="InterPro" id="IPR027417">
    <property type="entry name" value="P-loop_NTPase"/>
</dbReference>
<dbReference type="Pfam" id="PF13361">
    <property type="entry name" value="UvrD_C"/>
    <property type="match status" value="2"/>
</dbReference>
<evidence type="ECO:0000256" key="11">
    <source>
        <dbReference type="ARBA" id="ARBA00034617"/>
    </source>
</evidence>
<evidence type="ECO:0000313" key="17">
    <source>
        <dbReference type="EMBL" id="MFC4722749.1"/>
    </source>
</evidence>
<comment type="catalytic activity">
    <reaction evidence="13">
        <text>ATP + H2O = ADP + phosphate + H(+)</text>
        <dbReference type="Rhea" id="RHEA:13065"/>
        <dbReference type="ChEBI" id="CHEBI:15377"/>
        <dbReference type="ChEBI" id="CHEBI:15378"/>
        <dbReference type="ChEBI" id="CHEBI:30616"/>
        <dbReference type="ChEBI" id="CHEBI:43474"/>
        <dbReference type="ChEBI" id="CHEBI:456216"/>
        <dbReference type="EC" id="5.6.2.4"/>
    </reaction>
</comment>
<name>A0ABV9N619_9FLAO</name>
<keyword evidence="7 14" id="KW-0067">ATP-binding</keyword>
<keyword evidence="4 14" id="KW-0378">Hydrolase</keyword>
<evidence type="ECO:0000256" key="6">
    <source>
        <dbReference type="ARBA" id="ARBA00022839"/>
    </source>
</evidence>
<keyword evidence="3" id="KW-0227">DNA damage</keyword>
<evidence type="ECO:0000256" key="13">
    <source>
        <dbReference type="ARBA" id="ARBA00048988"/>
    </source>
</evidence>
<comment type="caution">
    <text evidence="17">The sequence shown here is derived from an EMBL/GenBank/DDBJ whole genome shotgun (WGS) entry which is preliminary data.</text>
</comment>
<evidence type="ECO:0000256" key="1">
    <source>
        <dbReference type="ARBA" id="ARBA00022722"/>
    </source>
</evidence>
<dbReference type="InterPro" id="IPR014017">
    <property type="entry name" value="DNA_helicase_UvrD-like_C"/>
</dbReference>
<evidence type="ECO:0000256" key="10">
    <source>
        <dbReference type="ARBA" id="ARBA00023235"/>
    </source>
</evidence>
<gene>
    <name evidence="17" type="ORF">ACFO5O_10475</name>
</gene>
<dbReference type="EC" id="5.6.2.4" evidence="12"/>